<dbReference type="Proteomes" id="UP000653305">
    <property type="component" value="Unassembled WGS sequence"/>
</dbReference>
<comment type="subcellular location">
    <subcellularLocation>
        <location evidence="1">Membrane</location>
    </subcellularLocation>
</comment>
<comment type="similarity">
    <text evidence="2">Belongs to the CDC50/LEM3 family.</text>
</comment>
<evidence type="ECO:0000313" key="9">
    <source>
        <dbReference type="Proteomes" id="UP000653305"/>
    </source>
</evidence>
<gene>
    <name evidence="8" type="ORF">PHJA_002918100</name>
</gene>
<evidence type="ECO:0000256" key="7">
    <source>
        <dbReference type="SAM" id="Phobius"/>
    </source>
</evidence>
<dbReference type="AlphaFoldDB" id="A0A830D6J4"/>
<keyword evidence="3 7" id="KW-0812">Transmembrane</keyword>
<comment type="caution">
    <text evidence="8">The sequence shown here is derived from an EMBL/GenBank/DDBJ whole genome shotgun (WGS) entry which is preliminary data.</text>
</comment>
<evidence type="ECO:0000256" key="5">
    <source>
        <dbReference type="ARBA" id="ARBA00023136"/>
    </source>
</evidence>
<keyword evidence="5 7" id="KW-0472">Membrane</keyword>
<dbReference type="OrthoDB" id="340608at2759"/>
<dbReference type="EMBL" id="BMAC01001750">
    <property type="protein sequence ID" value="GFQ07741.1"/>
    <property type="molecule type" value="Genomic_DNA"/>
</dbReference>
<feature type="region of interest" description="Disordered" evidence="6">
    <location>
        <begin position="338"/>
        <end position="357"/>
    </location>
</feature>
<dbReference type="PANTHER" id="PTHR10926:SF29">
    <property type="entry name" value="ALA-INTERACTING SUBUNIT 2-RELATED"/>
    <property type="match status" value="1"/>
</dbReference>
<evidence type="ECO:0000256" key="4">
    <source>
        <dbReference type="ARBA" id="ARBA00022989"/>
    </source>
</evidence>
<sequence length="420" mass="47884">MEMDVRGSTPAEIETNSVSLQHGRSKFLHQFTQQNLPACKPVLSPAWVISIFFVVGVIFIPVGIVSLHASHSVVEIVYRYDAECVPEPFRSNKLAYIKDDSVPKNCSKSLKIPKHMKAPIYVYYQLDNYYQNHRRYVKSRNDKQLLHGLNYQDTSSCAPEDVDHGLPIVPCGLIAWSLFNDTYAFSRGMSELKVNRKGIAWKSDRDHKFGKQVYPFNFQNGTLVGGATLDPTIPLSDQEDLIVWMRTSALPTFRKLYGKIEEDLDADDIISVELLNNYNTYSFSGSKKLVLSTSTWLGGRNNFLGLAYISFGASFLFIALVFLLLHIKNPRACAQGDRKKSLREVGTDREDDRKDVNRPHHTGEIDLLRALFGYRLELWGVRSLVGISQRRGYNLDPVVFDVANLLSHDYYCYVYIVRDF</sequence>
<evidence type="ECO:0000256" key="1">
    <source>
        <dbReference type="ARBA" id="ARBA00004370"/>
    </source>
</evidence>
<proteinExistence type="inferred from homology"/>
<name>A0A830D6J4_9LAMI</name>
<evidence type="ECO:0000313" key="8">
    <source>
        <dbReference type="EMBL" id="GFQ07741.1"/>
    </source>
</evidence>
<feature type="transmembrane region" description="Helical" evidence="7">
    <location>
        <begin position="303"/>
        <end position="325"/>
    </location>
</feature>
<accession>A0A830D6J4</accession>
<keyword evidence="4 7" id="KW-1133">Transmembrane helix</keyword>
<evidence type="ECO:0000256" key="2">
    <source>
        <dbReference type="ARBA" id="ARBA00009457"/>
    </source>
</evidence>
<dbReference type="GO" id="GO:0005794">
    <property type="term" value="C:Golgi apparatus"/>
    <property type="evidence" value="ECO:0007669"/>
    <property type="project" value="TreeGrafter"/>
</dbReference>
<reference evidence="8" key="1">
    <citation type="submission" date="2020-07" db="EMBL/GenBank/DDBJ databases">
        <title>Ethylene signaling mediates host invasion by parasitic plants.</title>
        <authorList>
            <person name="Yoshida S."/>
        </authorList>
    </citation>
    <scope>NUCLEOTIDE SEQUENCE</scope>
    <source>
        <strain evidence="8">Okayama</strain>
    </source>
</reference>
<dbReference type="Pfam" id="PF03381">
    <property type="entry name" value="CDC50"/>
    <property type="match status" value="1"/>
</dbReference>
<dbReference type="PANTHER" id="PTHR10926">
    <property type="entry name" value="CELL CYCLE CONTROL PROTEIN 50"/>
    <property type="match status" value="1"/>
</dbReference>
<evidence type="ECO:0000256" key="6">
    <source>
        <dbReference type="SAM" id="MobiDB-lite"/>
    </source>
</evidence>
<protein>
    <submittedName>
        <fullName evidence="8">Putative ala-interacting subunit 2</fullName>
    </submittedName>
</protein>
<organism evidence="8 9">
    <name type="scientific">Phtheirospermum japonicum</name>
    <dbReference type="NCBI Taxonomy" id="374723"/>
    <lineage>
        <taxon>Eukaryota</taxon>
        <taxon>Viridiplantae</taxon>
        <taxon>Streptophyta</taxon>
        <taxon>Embryophyta</taxon>
        <taxon>Tracheophyta</taxon>
        <taxon>Spermatophyta</taxon>
        <taxon>Magnoliopsida</taxon>
        <taxon>eudicotyledons</taxon>
        <taxon>Gunneridae</taxon>
        <taxon>Pentapetalae</taxon>
        <taxon>asterids</taxon>
        <taxon>lamiids</taxon>
        <taxon>Lamiales</taxon>
        <taxon>Orobanchaceae</taxon>
        <taxon>Orobanchaceae incertae sedis</taxon>
        <taxon>Phtheirospermum</taxon>
    </lineage>
</organism>
<keyword evidence="9" id="KW-1185">Reference proteome</keyword>
<evidence type="ECO:0000256" key="3">
    <source>
        <dbReference type="ARBA" id="ARBA00022692"/>
    </source>
</evidence>
<dbReference type="GO" id="GO:0005783">
    <property type="term" value="C:endoplasmic reticulum"/>
    <property type="evidence" value="ECO:0007669"/>
    <property type="project" value="TreeGrafter"/>
</dbReference>
<feature type="transmembrane region" description="Helical" evidence="7">
    <location>
        <begin position="46"/>
        <end position="69"/>
    </location>
</feature>
<dbReference type="InterPro" id="IPR005045">
    <property type="entry name" value="CDC50/LEM3_fam"/>
</dbReference>
<dbReference type="GO" id="GO:0005886">
    <property type="term" value="C:plasma membrane"/>
    <property type="evidence" value="ECO:0007669"/>
    <property type="project" value="TreeGrafter"/>
</dbReference>